<organism evidence="2">
    <name type="scientific">Magnetococcus massalia (strain MO-1)</name>
    <dbReference type="NCBI Taxonomy" id="451514"/>
    <lineage>
        <taxon>Bacteria</taxon>
        <taxon>Pseudomonadati</taxon>
        <taxon>Pseudomonadota</taxon>
        <taxon>Magnetococcia</taxon>
        <taxon>Magnetococcales</taxon>
        <taxon>Magnetococcaceae</taxon>
        <taxon>Magnetococcus</taxon>
    </lineage>
</organism>
<sequence>MLAHNYYGSASPSGENRVCEQEESMLRQAGHEVTTHYVYSDHWISQGWLGVVKGALSIPWNPYAYRDLQAHIQAVRPDILHVHNSFPFLSPSLFYAAKKQGVATVFTLHNYRLVCASAMLLRDGAPCHLCLDKQHTWPALYHGCYRKSRLASLPLVFSIQMHHWLGTWRHKVDRFIALTTFQRHHMERSGIPANKLVVKPHFYPSPPDMTPWEKRHAEVVYIGRLSEEKGCLMLLHAWQIMGSSAPQLRLIGDGPMRTQLAAAVKDLGLASRVTLQGACTFEEGQKWLAYAKLLVLPSLCYEGFPMVIREAYALGVPVAVSKHGAMQSLVEDGHTGCLITVGDPEAWSIKVMQMWRDSKRLEIMGRLARQQFEGAYTQNINYKQLMGIYQQAMVQHGKDQAIR</sequence>
<evidence type="ECO:0000313" key="2">
    <source>
        <dbReference type="EMBL" id="CRH06512.1"/>
    </source>
</evidence>
<dbReference type="InterPro" id="IPR050194">
    <property type="entry name" value="Glycosyltransferase_grp1"/>
</dbReference>
<reference evidence="2" key="1">
    <citation type="submission" date="2015-04" db="EMBL/GenBank/DDBJ databases">
        <authorList>
            <person name="Syromyatnikov M.Y."/>
            <person name="Popov V.N."/>
        </authorList>
    </citation>
    <scope>NUCLEOTIDE SEQUENCE</scope>
    <source>
        <strain evidence="2">MO-1</strain>
    </source>
</reference>
<dbReference type="SUPFAM" id="SSF53756">
    <property type="entry name" value="UDP-Glycosyltransferase/glycogen phosphorylase"/>
    <property type="match status" value="1"/>
</dbReference>
<dbReference type="AlphaFoldDB" id="A0A1S7LHS5"/>
<gene>
    <name evidence="2" type="ORF">MAGMO_2352</name>
</gene>
<dbReference type="InterPro" id="IPR028098">
    <property type="entry name" value="Glyco_trans_4-like_N"/>
</dbReference>
<dbReference type="CDD" id="cd03801">
    <property type="entry name" value="GT4_PimA-like"/>
    <property type="match status" value="1"/>
</dbReference>
<accession>A0A1S7LHS5</accession>
<proteinExistence type="predicted"/>
<evidence type="ECO:0000259" key="1">
    <source>
        <dbReference type="Pfam" id="PF13439"/>
    </source>
</evidence>
<dbReference type="GO" id="GO:0016757">
    <property type="term" value="F:glycosyltransferase activity"/>
    <property type="evidence" value="ECO:0007669"/>
    <property type="project" value="TreeGrafter"/>
</dbReference>
<protein>
    <submittedName>
        <fullName evidence="2">Putative GT4</fullName>
    </submittedName>
</protein>
<dbReference type="PANTHER" id="PTHR45947:SF13">
    <property type="entry name" value="TRANSFERASE"/>
    <property type="match status" value="1"/>
</dbReference>
<dbReference type="PANTHER" id="PTHR45947">
    <property type="entry name" value="SULFOQUINOVOSYL TRANSFERASE SQD2"/>
    <property type="match status" value="1"/>
</dbReference>
<dbReference type="Pfam" id="PF13439">
    <property type="entry name" value="Glyco_transf_4"/>
    <property type="match status" value="1"/>
</dbReference>
<dbReference type="Gene3D" id="3.40.50.2000">
    <property type="entry name" value="Glycogen Phosphorylase B"/>
    <property type="match status" value="3"/>
</dbReference>
<dbReference type="Pfam" id="PF13692">
    <property type="entry name" value="Glyco_trans_1_4"/>
    <property type="match status" value="1"/>
</dbReference>
<dbReference type="EMBL" id="LO017727">
    <property type="protein sequence ID" value="CRH06512.1"/>
    <property type="molecule type" value="Genomic_DNA"/>
</dbReference>
<feature type="domain" description="Glycosyltransferase subfamily 4-like N-terminal" evidence="1">
    <location>
        <begin position="24"/>
        <end position="200"/>
    </location>
</feature>
<name>A0A1S7LHS5_MAGMO</name>